<reference evidence="3 4" key="1">
    <citation type="submission" date="2022-07" db="EMBL/GenBank/DDBJ databases">
        <authorList>
            <person name="Li W.-J."/>
            <person name="Deng Q.-Q."/>
        </authorList>
    </citation>
    <scope>NUCLEOTIDE SEQUENCE [LARGE SCALE GENOMIC DNA]</scope>
    <source>
        <strain evidence="3 4">SYSU M60028</strain>
    </source>
</reference>
<dbReference type="EMBL" id="JANCLU010000007">
    <property type="protein sequence ID" value="MCP8938708.1"/>
    <property type="molecule type" value="Genomic_DNA"/>
</dbReference>
<dbReference type="RefSeq" id="WP_254740893.1">
    <property type="nucleotide sequence ID" value="NZ_JANCLU010000007.1"/>
</dbReference>
<feature type="transmembrane region" description="Helical" evidence="2">
    <location>
        <begin position="181"/>
        <end position="203"/>
    </location>
</feature>
<dbReference type="Proteomes" id="UP001205890">
    <property type="component" value="Unassembled WGS sequence"/>
</dbReference>
<evidence type="ECO:0000313" key="4">
    <source>
        <dbReference type="Proteomes" id="UP001205890"/>
    </source>
</evidence>
<evidence type="ECO:0000313" key="3">
    <source>
        <dbReference type="EMBL" id="MCP8938708.1"/>
    </source>
</evidence>
<accession>A0ABT1LCT4</accession>
<dbReference type="PANTHER" id="PTHR47755:SF1">
    <property type="entry name" value="CELL DIVISION PROTEIN FTSX"/>
    <property type="match status" value="1"/>
</dbReference>
<dbReference type="PANTHER" id="PTHR47755">
    <property type="entry name" value="CELL DIVISION PROTEIN FTSX"/>
    <property type="match status" value="1"/>
</dbReference>
<keyword evidence="4" id="KW-1185">Reference proteome</keyword>
<gene>
    <name evidence="3" type="ORF">NK718_09295</name>
</gene>
<keyword evidence="2" id="KW-0472">Membrane</keyword>
<organism evidence="3 4">
    <name type="scientific">Alsobacter ponti</name>
    <dbReference type="NCBI Taxonomy" id="2962936"/>
    <lineage>
        <taxon>Bacteria</taxon>
        <taxon>Pseudomonadati</taxon>
        <taxon>Pseudomonadota</taxon>
        <taxon>Alphaproteobacteria</taxon>
        <taxon>Hyphomicrobiales</taxon>
        <taxon>Alsobacteraceae</taxon>
        <taxon>Alsobacter</taxon>
    </lineage>
</organism>
<dbReference type="InterPro" id="IPR004513">
    <property type="entry name" value="FtsX"/>
</dbReference>
<feature type="transmembrane region" description="Helical" evidence="2">
    <location>
        <begin position="281"/>
        <end position="305"/>
    </location>
</feature>
<comment type="caution">
    <text evidence="3">The sequence shown here is derived from an EMBL/GenBank/DDBJ whole genome shotgun (WGS) entry which is preliminary data.</text>
</comment>
<proteinExistence type="predicted"/>
<keyword evidence="2" id="KW-0812">Transmembrane</keyword>
<feature type="region of interest" description="Disordered" evidence="1">
    <location>
        <begin position="1"/>
        <end position="22"/>
    </location>
</feature>
<evidence type="ECO:0000256" key="2">
    <source>
        <dbReference type="SAM" id="Phobius"/>
    </source>
</evidence>
<feature type="transmembrane region" description="Helical" evidence="2">
    <location>
        <begin position="36"/>
        <end position="58"/>
    </location>
</feature>
<protein>
    <submittedName>
        <fullName evidence="3">ABC transporter permease</fullName>
    </submittedName>
</protein>
<evidence type="ECO:0000256" key="1">
    <source>
        <dbReference type="SAM" id="MobiDB-lite"/>
    </source>
</evidence>
<feature type="transmembrane region" description="Helical" evidence="2">
    <location>
        <begin position="239"/>
        <end position="261"/>
    </location>
</feature>
<sequence length="318" mass="33358">MLRTAGPELAAEDAEATTPLGRNQPLVPAASIAGRALVTVIAIMTFLAALTAGGAQLIGDASLGWRSSVSREVTIQVRPAPTRDIEADVAKAAALARAVPGVVDTRIYTRAESERLLEPWLGAGLNFSELPVPRMIVVKLDPGQRPDFSDLRRQLSEQLRGATLDDHRLWVERLAAMANTFVAIGIGVVGLVIVATALAVAFATRGAMAGNREIVEVLHFVGATDSYIAREFQRHFLRLGLRGGGIGGAAAVVFFLIAGVLTSSMVATPGGTQIEALFGTFTLGPGGFVAIVFIAVLVACVTAVVSRVTVRNTLRELG</sequence>
<name>A0ABT1LCT4_9HYPH</name>
<keyword evidence="2" id="KW-1133">Transmembrane helix</keyword>